<feature type="domain" description="RING-type" evidence="7">
    <location>
        <begin position="299"/>
        <end position="340"/>
    </location>
</feature>
<dbReference type="InterPro" id="IPR001841">
    <property type="entry name" value="Znf_RING"/>
</dbReference>
<keyword evidence="3" id="KW-0479">Metal-binding</keyword>
<organism evidence="8 9">
    <name type="scientific">Hevea brasiliensis</name>
    <name type="common">Para rubber tree</name>
    <name type="synonym">Siphonia brasiliensis</name>
    <dbReference type="NCBI Taxonomy" id="3981"/>
    <lineage>
        <taxon>Eukaryota</taxon>
        <taxon>Viridiplantae</taxon>
        <taxon>Streptophyta</taxon>
        <taxon>Embryophyta</taxon>
        <taxon>Tracheophyta</taxon>
        <taxon>Spermatophyta</taxon>
        <taxon>Magnoliopsida</taxon>
        <taxon>eudicotyledons</taxon>
        <taxon>Gunneridae</taxon>
        <taxon>Pentapetalae</taxon>
        <taxon>rosids</taxon>
        <taxon>fabids</taxon>
        <taxon>Malpighiales</taxon>
        <taxon>Euphorbiaceae</taxon>
        <taxon>Crotonoideae</taxon>
        <taxon>Micrandreae</taxon>
        <taxon>Hevea</taxon>
    </lineage>
</organism>
<dbReference type="GO" id="GO:0016491">
    <property type="term" value="F:oxidoreductase activity"/>
    <property type="evidence" value="ECO:0007669"/>
    <property type="project" value="InterPro"/>
</dbReference>
<evidence type="ECO:0000256" key="6">
    <source>
        <dbReference type="PROSITE-ProRule" id="PRU00175"/>
    </source>
</evidence>
<dbReference type="InterPro" id="IPR013083">
    <property type="entry name" value="Znf_RING/FYVE/PHD"/>
</dbReference>
<dbReference type="GO" id="GO:0008270">
    <property type="term" value="F:zinc ion binding"/>
    <property type="evidence" value="ECO:0007669"/>
    <property type="project" value="UniProtKB-KW"/>
</dbReference>
<evidence type="ECO:0000256" key="1">
    <source>
        <dbReference type="ARBA" id="ARBA00000900"/>
    </source>
</evidence>
<keyword evidence="4 6" id="KW-0863">Zinc-finger</keyword>
<dbReference type="GO" id="GO:0061630">
    <property type="term" value="F:ubiquitin protein ligase activity"/>
    <property type="evidence" value="ECO:0007669"/>
    <property type="project" value="UniProtKB-EC"/>
</dbReference>
<dbReference type="InterPro" id="IPR006656">
    <property type="entry name" value="Mopterin_OxRdtase"/>
</dbReference>
<dbReference type="SMART" id="SM00184">
    <property type="entry name" value="RING"/>
    <property type="match status" value="1"/>
</dbReference>
<comment type="catalytic activity">
    <reaction evidence="1">
        <text>S-ubiquitinyl-[E2 ubiquitin-conjugating enzyme]-L-cysteine + [acceptor protein]-L-lysine = [E2 ubiquitin-conjugating enzyme]-L-cysteine + N(6)-ubiquitinyl-[acceptor protein]-L-lysine.</text>
        <dbReference type="EC" id="2.3.2.27"/>
    </reaction>
</comment>
<evidence type="ECO:0000259" key="7">
    <source>
        <dbReference type="PROSITE" id="PS50089"/>
    </source>
</evidence>
<evidence type="ECO:0000256" key="3">
    <source>
        <dbReference type="ARBA" id="ARBA00022723"/>
    </source>
</evidence>
<reference evidence="8 9" key="1">
    <citation type="journal article" date="2020" name="Mol. Plant">
        <title>The Chromosome-Based Rubber Tree Genome Provides New Insights into Spurge Genome Evolution and Rubber Biosynthesis.</title>
        <authorList>
            <person name="Liu J."/>
            <person name="Shi C."/>
            <person name="Shi C.C."/>
            <person name="Li W."/>
            <person name="Zhang Q.J."/>
            <person name="Zhang Y."/>
            <person name="Li K."/>
            <person name="Lu H.F."/>
            <person name="Shi C."/>
            <person name="Zhu S.T."/>
            <person name="Xiao Z.Y."/>
            <person name="Nan H."/>
            <person name="Yue Y."/>
            <person name="Zhu X.G."/>
            <person name="Wu Y."/>
            <person name="Hong X.N."/>
            <person name="Fan G.Y."/>
            <person name="Tong Y."/>
            <person name="Zhang D."/>
            <person name="Mao C.L."/>
            <person name="Liu Y.L."/>
            <person name="Hao S.J."/>
            <person name="Liu W.Q."/>
            <person name="Lv M.Q."/>
            <person name="Zhang H.B."/>
            <person name="Liu Y."/>
            <person name="Hu-Tang G.R."/>
            <person name="Wang J.P."/>
            <person name="Wang J.H."/>
            <person name="Sun Y.H."/>
            <person name="Ni S.B."/>
            <person name="Chen W.B."/>
            <person name="Zhang X.C."/>
            <person name="Jiao Y.N."/>
            <person name="Eichler E.E."/>
            <person name="Li G.H."/>
            <person name="Liu X."/>
            <person name="Gao L.Z."/>
        </authorList>
    </citation>
    <scope>NUCLEOTIDE SEQUENCE [LARGE SCALE GENOMIC DNA]</scope>
    <source>
        <strain evidence="9">cv. GT1</strain>
        <tissue evidence="8">Leaf</tissue>
    </source>
</reference>
<proteinExistence type="predicted"/>
<dbReference type="SUPFAM" id="SSF53706">
    <property type="entry name" value="Formate dehydrogenase/DMSO reductase, domains 1-3"/>
    <property type="match status" value="1"/>
</dbReference>
<protein>
    <recommendedName>
        <fullName evidence="2">RING-type E3 ubiquitin transferase</fullName>
        <ecNumber evidence="2">2.3.2.27</ecNumber>
    </recommendedName>
</protein>
<dbReference type="GO" id="GO:0016567">
    <property type="term" value="P:protein ubiquitination"/>
    <property type="evidence" value="ECO:0007669"/>
    <property type="project" value="TreeGrafter"/>
</dbReference>
<sequence length="359" mass="40407">MVYMISSFLTICQPRIEVAMVNARIHKIVRATNAKVGYIGLPTDFNYDCEHLGTGPQNYRATSLDLGLVPESSNSIESSEFVYLMGANDVNLDKLPKDAFVVYQGHHGDHGVYHANVILPATAFIKKERTYENIEGYRVSLSSQQENQDNDRFSRPAMITLIFHRFDVYQRYERSLDVLLPELSVPREQRFAYIPACDYGESAEGPECEIMTAREIPPNVVNQVGSEVRRACSGTDASIFADIYIAQVHQQVVAYDDDDDDASDPLMEDVGTIPASKASIDGLTRLRFHQGPHEPGVTCVVCLEELEEEDDLIELPCSHLYHEGCIVKWLLSSHLCPLCRYQMPTEQSRLCPYCGTYAH</sequence>
<dbReference type="Proteomes" id="UP000467840">
    <property type="component" value="Chromosome 14"/>
</dbReference>
<dbReference type="AlphaFoldDB" id="A0A6A6MAG1"/>
<comment type="caution">
    <text evidence="8">The sequence shown here is derived from an EMBL/GenBank/DDBJ whole genome shotgun (WGS) entry which is preliminary data.</text>
</comment>
<gene>
    <name evidence="8" type="ORF">GH714_005421</name>
</gene>
<dbReference type="PANTHER" id="PTHR15710">
    <property type="entry name" value="E3 UBIQUITIN-PROTEIN LIGASE PRAJA"/>
    <property type="match status" value="1"/>
</dbReference>
<dbReference type="Pfam" id="PF13639">
    <property type="entry name" value="zf-RING_2"/>
    <property type="match status" value="1"/>
</dbReference>
<dbReference type="Gene3D" id="3.30.40.10">
    <property type="entry name" value="Zinc/RING finger domain, C3HC4 (zinc finger)"/>
    <property type="match status" value="1"/>
</dbReference>
<evidence type="ECO:0000313" key="9">
    <source>
        <dbReference type="Proteomes" id="UP000467840"/>
    </source>
</evidence>
<dbReference type="PANTHER" id="PTHR15710:SF245">
    <property type="entry name" value="RING-TYPE DOMAIN-CONTAINING PROTEIN"/>
    <property type="match status" value="1"/>
</dbReference>
<accession>A0A6A6MAG1</accession>
<dbReference type="EC" id="2.3.2.27" evidence="2"/>
<evidence type="ECO:0000256" key="5">
    <source>
        <dbReference type="ARBA" id="ARBA00022833"/>
    </source>
</evidence>
<keyword evidence="5" id="KW-0862">Zinc</keyword>
<dbReference type="Pfam" id="PF00384">
    <property type="entry name" value="Molybdopterin"/>
    <property type="match status" value="2"/>
</dbReference>
<evidence type="ECO:0000256" key="2">
    <source>
        <dbReference type="ARBA" id="ARBA00012483"/>
    </source>
</evidence>
<dbReference type="EMBL" id="JAAGAX010000006">
    <property type="protein sequence ID" value="KAF2309867.1"/>
    <property type="molecule type" value="Genomic_DNA"/>
</dbReference>
<dbReference type="GO" id="GO:0005737">
    <property type="term" value="C:cytoplasm"/>
    <property type="evidence" value="ECO:0007669"/>
    <property type="project" value="TreeGrafter"/>
</dbReference>
<dbReference type="SUPFAM" id="SSF57850">
    <property type="entry name" value="RING/U-box"/>
    <property type="match status" value="1"/>
</dbReference>
<keyword evidence="9" id="KW-1185">Reference proteome</keyword>
<dbReference type="PROSITE" id="PS50089">
    <property type="entry name" value="ZF_RING_2"/>
    <property type="match status" value="1"/>
</dbReference>
<evidence type="ECO:0000256" key="4">
    <source>
        <dbReference type="ARBA" id="ARBA00022771"/>
    </source>
</evidence>
<name>A0A6A6MAG1_HEVBR</name>
<evidence type="ECO:0000313" key="8">
    <source>
        <dbReference type="EMBL" id="KAF2309867.1"/>
    </source>
</evidence>